<dbReference type="Proteomes" id="UP001242045">
    <property type="component" value="Unassembled WGS sequence"/>
</dbReference>
<organism evidence="1 2">
    <name type="scientific">Variovorax boronicumulans</name>
    <dbReference type="NCBI Taxonomy" id="436515"/>
    <lineage>
        <taxon>Bacteria</taxon>
        <taxon>Pseudomonadati</taxon>
        <taxon>Pseudomonadota</taxon>
        <taxon>Betaproteobacteria</taxon>
        <taxon>Burkholderiales</taxon>
        <taxon>Comamonadaceae</taxon>
        <taxon>Variovorax</taxon>
    </lineage>
</organism>
<dbReference type="CDD" id="cd02042">
    <property type="entry name" value="ParAB_family"/>
    <property type="match status" value="1"/>
</dbReference>
<dbReference type="Pfam" id="PF06564">
    <property type="entry name" value="CBP_BcsQ"/>
    <property type="match status" value="1"/>
</dbReference>
<dbReference type="InterPro" id="IPR050678">
    <property type="entry name" value="DNA_Partitioning_ATPase"/>
</dbReference>
<protein>
    <submittedName>
        <fullName evidence="1">Cellulose synthase operon protein YhjQ</fullName>
    </submittedName>
</protein>
<comment type="caution">
    <text evidence="1">The sequence shown here is derived from an EMBL/GenBank/DDBJ whole genome shotgun (WGS) entry which is preliminary data.</text>
</comment>
<gene>
    <name evidence="1" type="ORF">J2W31_005310</name>
</gene>
<evidence type="ECO:0000313" key="1">
    <source>
        <dbReference type="EMBL" id="MDP9896175.1"/>
    </source>
</evidence>
<dbReference type="SUPFAM" id="SSF52540">
    <property type="entry name" value="P-loop containing nucleoside triphosphate hydrolases"/>
    <property type="match status" value="1"/>
</dbReference>
<sequence length="274" mass="29108">MTMVVVPVISSKGGVGKTTVAANLATTLAARGRQVLAIDLDPQNALRFHLANDPRGCEEGLVAAASGQLPWTQAMRPAHGGVVLLPFGTVDDERQIGFEHDLSCHPGWLADTLARFGLPPDMLVVVDTPPGPTVYLQQALRAADLCVIAVLADAGSFATLPIVERMVDKYCRSRADYRGSAYVINQVDPGQRLNHDVLAVLRARLQPELLGVLHLDASVSEALASALPVQRYAPLSQAAEDVSVIADRLLARLAAPAPSPTSAHASPLRQETTR</sequence>
<dbReference type="PANTHER" id="PTHR13696">
    <property type="entry name" value="P-LOOP CONTAINING NUCLEOSIDE TRIPHOSPHATE HYDROLASE"/>
    <property type="match status" value="1"/>
</dbReference>
<dbReference type="PANTHER" id="PTHR13696:SF52">
    <property type="entry name" value="PARA FAMILY PROTEIN CT_582"/>
    <property type="match status" value="1"/>
</dbReference>
<dbReference type="AlphaFoldDB" id="A0AAW8D4K8"/>
<name>A0AAW8D4K8_9BURK</name>
<proteinExistence type="predicted"/>
<dbReference type="InterPro" id="IPR017746">
    <property type="entry name" value="Cellulose_synthase_operon_BcsQ"/>
</dbReference>
<dbReference type="NCBIfam" id="TIGR03371">
    <property type="entry name" value="cellulose_yhjQ"/>
    <property type="match status" value="1"/>
</dbReference>
<evidence type="ECO:0000313" key="2">
    <source>
        <dbReference type="Proteomes" id="UP001242045"/>
    </source>
</evidence>
<dbReference type="EMBL" id="JAUSRD010000016">
    <property type="protein sequence ID" value="MDP9896175.1"/>
    <property type="molecule type" value="Genomic_DNA"/>
</dbReference>
<dbReference type="Gene3D" id="3.40.50.300">
    <property type="entry name" value="P-loop containing nucleotide triphosphate hydrolases"/>
    <property type="match status" value="1"/>
</dbReference>
<accession>A0AAW8D4K8</accession>
<reference evidence="1" key="1">
    <citation type="submission" date="2023-07" db="EMBL/GenBank/DDBJ databases">
        <title>Sorghum-associated microbial communities from plants grown in Nebraska, USA.</title>
        <authorList>
            <person name="Schachtman D."/>
        </authorList>
    </citation>
    <scope>NUCLEOTIDE SEQUENCE</scope>
    <source>
        <strain evidence="1">DS3754</strain>
    </source>
</reference>
<dbReference type="InterPro" id="IPR027417">
    <property type="entry name" value="P-loop_NTPase"/>
</dbReference>